<dbReference type="OrthoDB" id="3235411at2759"/>
<dbReference type="InterPro" id="IPR021858">
    <property type="entry name" value="Fun_TF"/>
</dbReference>
<dbReference type="CDD" id="cd00067">
    <property type="entry name" value="GAL4"/>
    <property type="match status" value="1"/>
</dbReference>
<dbReference type="GO" id="GO:0008270">
    <property type="term" value="F:zinc ion binding"/>
    <property type="evidence" value="ECO:0007669"/>
    <property type="project" value="InterPro"/>
</dbReference>
<dbReference type="AlphaFoldDB" id="A0A0B7F9P0"/>
<dbReference type="GO" id="GO:0000981">
    <property type="term" value="F:DNA-binding transcription factor activity, RNA polymerase II-specific"/>
    <property type="evidence" value="ECO:0007669"/>
    <property type="project" value="InterPro"/>
</dbReference>
<dbReference type="InterPro" id="IPR036864">
    <property type="entry name" value="Zn2-C6_fun-type_DNA-bd_sf"/>
</dbReference>
<keyword evidence="2" id="KW-0539">Nucleus</keyword>
<dbReference type="PROSITE" id="PS00463">
    <property type="entry name" value="ZN2_CY6_FUNGAL_1"/>
    <property type="match status" value="1"/>
</dbReference>
<name>A0A0B7F9P0_THACB</name>
<organism evidence="5 6">
    <name type="scientific">Thanatephorus cucumeris (strain AG1-IB / isolate 7/3/14)</name>
    <name type="common">Lettuce bottom rot fungus</name>
    <name type="synonym">Rhizoctonia solani</name>
    <dbReference type="NCBI Taxonomy" id="1108050"/>
    <lineage>
        <taxon>Eukaryota</taxon>
        <taxon>Fungi</taxon>
        <taxon>Dikarya</taxon>
        <taxon>Basidiomycota</taxon>
        <taxon>Agaricomycotina</taxon>
        <taxon>Agaricomycetes</taxon>
        <taxon>Cantharellales</taxon>
        <taxon>Ceratobasidiaceae</taxon>
        <taxon>Rhizoctonia</taxon>
        <taxon>Rhizoctonia solani AG-1</taxon>
    </lineage>
</organism>
<proteinExistence type="predicted"/>
<evidence type="ECO:0000256" key="1">
    <source>
        <dbReference type="ARBA" id="ARBA00004123"/>
    </source>
</evidence>
<protein>
    <recommendedName>
        <fullName evidence="4">Zn(2)-C6 fungal-type domain-containing protein</fullName>
    </recommendedName>
</protein>
<evidence type="ECO:0000256" key="2">
    <source>
        <dbReference type="ARBA" id="ARBA00023242"/>
    </source>
</evidence>
<dbReference type="EMBL" id="LN679117">
    <property type="protein sequence ID" value="CEL54791.1"/>
    <property type="molecule type" value="Genomic_DNA"/>
</dbReference>
<feature type="region of interest" description="Disordered" evidence="3">
    <location>
        <begin position="603"/>
        <end position="625"/>
    </location>
</feature>
<keyword evidence="6" id="KW-1185">Reference proteome</keyword>
<dbReference type="SUPFAM" id="SSF57701">
    <property type="entry name" value="Zn2/Cys6 DNA-binding domain"/>
    <property type="match status" value="1"/>
</dbReference>
<sequence length="625" mass="68805">MSPSQPRSRSGCSACRSKRKKCDETKPNCQRCENSGIQCPGYAFITCNPGGSRSKRSKDPCAVPASRRRNLSERTTLQAGASSSESSMDCPTPIWENRLENYSKLIMGSTDKLWCEVSSLATATQPPGDSLVVPNSFEQPVLSAPVDACGGDTNCVHQHHTSANHGTFQIETRPTASFALAIQAHDYCTTYRTPCDFGLQHVSTPAIGQPHNLNPSLCGARDSEDVKRVIFGSLVLDKNLKSNSLAFILESYAVWIQRTAYDPVRVARKSKDFIVKHYGDSAESRLTITLMANLVRGLAKSRSMTTAFTSVYCPIISALRTRLHRSMALFDPHQPRECRVLEATRVLDGILAHILAITGNLSTGVNLIEEAAPMVRQLCADFQGERLHLQRLLLHPTGVLRDYAVMDIFSSVTTTHTMTIQYDTAVDLELESSVLNFSDDAGIQWSRGIPDQITLIFARINALHGGSGWDSRTFDELEAMLENFVAIPTGSRETNLAVAQAVVQECWRQAAFIYLYMGLSVASAEDPRVMLALSNFTSSLNRIKPGRIPDSFIMLGLIIITTSRVPISKSSSRLSKTLYVMRRSLRTRLLSLIMGHPPVSLTRGRAPPVHPRRSAAAEFPNSPVF</sequence>
<dbReference type="PROSITE" id="PS50048">
    <property type="entry name" value="ZN2_CY6_FUNGAL_2"/>
    <property type="match status" value="1"/>
</dbReference>
<evidence type="ECO:0000259" key="4">
    <source>
        <dbReference type="PROSITE" id="PS50048"/>
    </source>
</evidence>
<dbReference type="Pfam" id="PF00172">
    <property type="entry name" value="Zn_clus"/>
    <property type="match status" value="1"/>
</dbReference>
<accession>A0A0B7F9P0</accession>
<evidence type="ECO:0000313" key="5">
    <source>
        <dbReference type="EMBL" id="CEL54791.1"/>
    </source>
</evidence>
<evidence type="ECO:0000313" key="6">
    <source>
        <dbReference type="Proteomes" id="UP000059188"/>
    </source>
</evidence>
<comment type="subcellular location">
    <subcellularLocation>
        <location evidence="1">Nucleus</location>
    </subcellularLocation>
</comment>
<reference evidence="5 6" key="1">
    <citation type="submission" date="2014-11" db="EMBL/GenBank/DDBJ databases">
        <authorList>
            <person name="Wibberg Daniel"/>
        </authorList>
    </citation>
    <scope>NUCLEOTIDE SEQUENCE [LARGE SCALE GENOMIC DNA]</scope>
    <source>
        <strain evidence="5">Rhizoctonia solani AG1-IB 7/3/14</strain>
    </source>
</reference>
<dbReference type="Pfam" id="PF11951">
    <property type="entry name" value="Fungal_trans_2"/>
    <property type="match status" value="1"/>
</dbReference>
<dbReference type="Proteomes" id="UP000059188">
    <property type="component" value="Unassembled WGS sequence"/>
</dbReference>
<feature type="compositionally biased region" description="Polar residues" evidence="3">
    <location>
        <begin position="73"/>
        <end position="89"/>
    </location>
</feature>
<dbReference type="Gene3D" id="4.10.240.10">
    <property type="entry name" value="Zn(2)-C6 fungal-type DNA-binding domain"/>
    <property type="match status" value="1"/>
</dbReference>
<dbReference type="PANTHER" id="PTHR37534">
    <property type="entry name" value="TRANSCRIPTIONAL ACTIVATOR PROTEIN UGA3"/>
    <property type="match status" value="1"/>
</dbReference>
<dbReference type="GO" id="GO:0005634">
    <property type="term" value="C:nucleus"/>
    <property type="evidence" value="ECO:0007669"/>
    <property type="project" value="UniProtKB-SubCell"/>
</dbReference>
<dbReference type="SMART" id="SM00066">
    <property type="entry name" value="GAL4"/>
    <property type="match status" value="1"/>
</dbReference>
<feature type="domain" description="Zn(2)-C6 fungal-type" evidence="4">
    <location>
        <begin position="11"/>
        <end position="39"/>
    </location>
</feature>
<dbReference type="PANTHER" id="PTHR37534:SF46">
    <property type="entry name" value="ZN(II)2CYS6 TRANSCRIPTION FACTOR (EUROFUNG)"/>
    <property type="match status" value="1"/>
</dbReference>
<feature type="region of interest" description="Disordered" evidence="3">
    <location>
        <begin position="51"/>
        <end position="90"/>
    </location>
</feature>
<evidence type="ECO:0000256" key="3">
    <source>
        <dbReference type="SAM" id="MobiDB-lite"/>
    </source>
</evidence>
<dbReference type="InterPro" id="IPR001138">
    <property type="entry name" value="Zn2Cys6_DnaBD"/>
</dbReference>
<gene>
    <name evidence="5" type="ORF">RSOLAG1IB_07325</name>
</gene>